<protein>
    <submittedName>
        <fullName evidence="1">Uncharacterized protein</fullName>
    </submittedName>
</protein>
<proteinExistence type="predicted"/>
<reference evidence="1" key="1">
    <citation type="journal article" date="2015" name="Nature">
        <title>Complex archaea that bridge the gap between prokaryotes and eukaryotes.</title>
        <authorList>
            <person name="Spang A."/>
            <person name="Saw J.H."/>
            <person name="Jorgensen S.L."/>
            <person name="Zaremba-Niedzwiedzka K."/>
            <person name="Martijn J."/>
            <person name="Lind A.E."/>
            <person name="van Eijk R."/>
            <person name="Schleper C."/>
            <person name="Guy L."/>
            <person name="Ettema T.J."/>
        </authorList>
    </citation>
    <scope>NUCLEOTIDE SEQUENCE</scope>
</reference>
<sequence length="114" mass="13135">MLKIGDKIEITDGSYLFGVKNGKYSMHPRFRNKELFTVVEINLSTARKSLVDYEKFGHPDTIASILITDNEGGFWFTPRRFIVQTTPKHTIIIDGNPIKISDNSFEALRKQFLR</sequence>
<organism evidence="1">
    <name type="scientific">marine sediment metagenome</name>
    <dbReference type="NCBI Taxonomy" id="412755"/>
    <lineage>
        <taxon>unclassified sequences</taxon>
        <taxon>metagenomes</taxon>
        <taxon>ecological metagenomes</taxon>
    </lineage>
</organism>
<gene>
    <name evidence="1" type="ORF">LCGC14_1876040</name>
</gene>
<dbReference type="EMBL" id="LAZR01019226">
    <property type="protein sequence ID" value="KKL93305.1"/>
    <property type="molecule type" value="Genomic_DNA"/>
</dbReference>
<name>A0A0F9IHP0_9ZZZZ</name>
<accession>A0A0F9IHP0</accession>
<dbReference type="AlphaFoldDB" id="A0A0F9IHP0"/>
<evidence type="ECO:0000313" key="1">
    <source>
        <dbReference type="EMBL" id="KKL93305.1"/>
    </source>
</evidence>
<comment type="caution">
    <text evidence="1">The sequence shown here is derived from an EMBL/GenBank/DDBJ whole genome shotgun (WGS) entry which is preliminary data.</text>
</comment>